<sequence>MESRQAVKEERAEAAARVAADELHDVNKERRDQSQREYEQKPGVIGSIIKSVQGTLGHAKDAVTGKAHDTAAVTSDTTSVVAENATQSKDAAASKMGEYADYAKEKDKAVEYKDYAADKAKQAKDTTMDKAKEAKNTTMQKTEEYKDYTAEKAKDGKDVTVGKLTELKDSAADAARRAMDMLTGKKEETKEKAGDMAEAAKQKAEDTAEVTKQKAEETAGAAKQKAKGTNEAAKEKYHETEEATRRKMDEMKLQESHDENKAASGGIFGVLGGMKDAIKDTLAPKHTTDETIVGGSKLAVDVEDTRAGKTAATLKNADQVTGHTFNDVGRMDVEGISEVEAKDSTGKNVKVKY</sequence>
<feature type="region of interest" description="Disordered" evidence="1">
    <location>
        <begin position="1"/>
        <end position="42"/>
    </location>
</feature>
<dbReference type="Pfam" id="PF02987">
    <property type="entry name" value="LEA_4"/>
    <property type="match status" value="1"/>
</dbReference>
<dbReference type="GO" id="GO:0005829">
    <property type="term" value="C:cytosol"/>
    <property type="evidence" value="ECO:0007669"/>
    <property type="project" value="TreeGrafter"/>
</dbReference>
<organism evidence="3 4">
    <name type="scientific">Anisodus acutangulus</name>
    <dbReference type="NCBI Taxonomy" id="402998"/>
    <lineage>
        <taxon>Eukaryota</taxon>
        <taxon>Viridiplantae</taxon>
        <taxon>Streptophyta</taxon>
        <taxon>Embryophyta</taxon>
        <taxon>Tracheophyta</taxon>
        <taxon>Spermatophyta</taxon>
        <taxon>Magnoliopsida</taxon>
        <taxon>eudicotyledons</taxon>
        <taxon>Gunneridae</taxon>
        <taxon>Pentapetalae</taxon>
        <taxon>asterids</taxon>
        <taxon>lamiids</taxon>
        <taxon>Solanales</taxon>
        <taxon>Solanaceae</taxon>
        <taxon>Solanoideae</taxon>
        <taxon>Hyoscyameae</taxon>
        <taxon>Anisodus</taxon>
    </lineage>
</organism>
<evidence type="ECO:0000313" key="3">
    <source>
        <dbReference type="EMBL" id="KAJ8537715.1"/>
    </source>
</evidence>
<evidence type="ECO:0000256" key="1">
    <source>
        <dbReference type="SAM" id="MobiDB-lite"/>
    </source>
</evidence>
<dbReference type="PANTHER" id="PTHR47877">
    <property type="entry name" value="LATE EMBRYOGENESIS ABUNDANT DOMAIN-CONTAINING PROTEIN / LEA DOMAIN-CONTAINING PROTEIN"/>
    <property type="match status" value="1"/>
</dbReference>
<comment type="caution">
    <text evidence="3">The sequence shown here is derived from an EMBL/GenBank/DDBJ whole genome shotgun (WGS) entry which is preliminary data.</text>
</comment>
<dbReference type="AlphaFoldDB" id="A0A9Q1R2Q5"/>
<protein>
    <recommendedName>
        <fullName evidence="2">Late embryogenesis abundant protein ECP63-like domain-containing protein</fullName>
    </recommendedName>
</protein>
<evidence type="ECO:0000313" key="4">
    <source>
        <dbReference type="Proteomes" id="UP001152561"/>
    </source>
</evidence>
<feature type="region of interest" description="Disordered" evidence="1">
    <location>
        <begin position="185"/>
        <end position="266"/>
    </location>
</feature>
<dbReference type="PANTHER" id="PTHR47877:SF4">
    <property type="entry name" value="LATE EMBRYOGENESIS ABUNDANT PROTEIN ECP63"/>
    <property type="match status" value="1"/>
</dbReference>
<accession>A0A9Q1R2Q5</accession>
<dbReference type="EMBL" id="JAJAGQ010000017">
    <property type="protein sequence ID" value="KAJ8537715.1"/>
    <property type="molecule type" value="Genomic_DNA"/>
</dbReference>
<name>A0A9Q1R2Q5_9SOLA</name>
<dbReference type="Proteomes" id="UP001152561">
    <property type="component" value="Unassembled WGS sequence"/>
</dbReference>
<keyword evidence="4" id="KW-1185">Reference proteome</keyword>
<feature type="domain" description="Late embryogenesis abundant protein ECP63-like" evidence="2">
    <location>
        <begin position="127"/>
        <end position="167"/>
    </location>
</feature>
<dbReference type="GO" id="GO:0009631">
    <property type="term" value="P:cold acclimation"/>
    <property type="evidence" value="ECO:0007669"/>
    <property type="project" value="TreeGrafter"/>
</dbReference>
<feature type="compositionally biased region" description="Basic and acidic residues" evidence="1">
    <location>
        <begin position="232"/>
        <end position="261"/>
    </location>
</feature>
<dbReference type="Gene3D" id="6.10.140.1430">
    <property type="match status" value="2"/>
</dbReference>
<feature type="compositionally biased region" description="Basic and acidic residues" evidence="1">
    <location>
        <begin position="185"/>
        <end position="217"/>
    </location>
</feature>
<feature type="compositionally biased region" description="Basic and acidic residues" evidence="1">
    <location>
        <begin position="1"/>
        <end position="40"/>
    </location>
</feature>
<dbReference type="OrthoDB" id="1907061at2759"/>
<gene>
    <name evidence="3" type="ORF">K7X08_014255</name>
</gene>
<reference evidence="4" key="1">
    <citation type="journal article" date="2023" name="Proc. Natl. Acad. Sci. U.S.A.">
        <title>Genomic and structural basis for evolution of tropane alkaloid biosynthesis.</title>
        <authorList>
            <person name="Wanga Y.-J."/>
            <person name="Taina T."/>
            <person name="Yua J.-Y."/>
            <person name="Lia J."/>
            <person name="Xua B."/>
            <person name="Chenc J."/>
            <person name="D'Auriad J.C."/>
            <person name="Huanga J.-P."/>
            <person name="Huanga S.-X."/>
        </authorList>
    </citation>
    <scope>NUCLEOTIDE SEQUENCE [LARGE SCALE GENOMIC DNA]</scope>
    <source>
        <strain evidence="4">cv. KIB-2019</strain>
    </source>
</reference>
<evidence type="ECO:0000259" key="2">
    <source>
        <dbReference type="Pfam" id="PF02987"/>
    </source>
</evidence>
<dbReference type="InterPro" id="IPR004238">
    <property type="entry name" value="ECP63-like_dom"/>
</dbReference>
<proteinExistence type="predicted"/>